<comment type="caution">
    <text evidence="4">The sequence shown here is derived from an EMBL/GenBank/DDBJ whole genome shotgun (WGS) entry which is preliminary data.</text>
</comment>
<evidence type="ECO:0000256" key="1">
    <source>
        <dbReference type="ARBA" id="ARBA00022818"/>
    </source>
</evidence>
<dbReference type="InterPro" id="IPR012833">
    <property type="entry name" value="NrdD"/>
</dbReference>
<feature type="domain" description="Glycine radical" evidence="3">
    <location>
        <begin position="25"/>
        <end position="150"/>
    </location>
</feature>
<sequence>QKYGRIDGVTDKGWYMNSFHLDVDEKVNPFDKIDFEAPYHPIANGGHISYCEFPNMRHNTQALEKVWDYAISNLAYFGTNTPADKCMACGFEGEFTIDSHGFSCPNCGNNDSKSINVIRRVCGYLGAPNARGFNRGKNLEVQHRVKHFEGN</sequence>
<dbReference type="SUPFAM" id="SSF51998">
    <property type="entry name" value="PFL-like glycyl radical enzymes"/>
    <property type="match status" value="1"/>
</dbReference>
<proteinExistence type="predicted"/>
<gene>
    <name evidence="4" type="ORF">N1032_27600</name>
</gene>
<keyword evidence="1 2" id="KW-0556">Organic radical</keyword>
<evidence type="ECO:0000313" key="5">
    <source>
        <dbReference type="Proteomes" id="UP001165586"/>
    </source>
</evidence>
<dbReference type="InterPro" id="IPR019777">
    <property type="entry name" value="Form_AcTrfase_GR_CS"/>
</dbReference>
<accession>A0ABT2HCB0</accession>
<dbReference type="RefSeq" id="WP_310795995.1">
    <property type="nucleotide sequence ID" value="NZ_JANLCJ010000767.1"/>
</dbReference>
<organism evidence="4 5">
    <name type="scientific">Herbiconiux daphne</name>
    <dbReference type="NCBI Taxonomy" id="2970914"/>
    <lineage>
        <taxon>Bacteria</taxon>
        <taxon>Bacillati</taxon>
        <taxon>Actinomycetota</taxon>
        <taxon>Actinomycetes</taxon>
        <taxon>Micrococcales</taxon>
        <taxon>Microbacteriaceae</taxon>
        <taxon>Herbiconiux</taxon>
    </lineage>
</organism>
<dbReference type="Gene3D" id="3.20.70.20">
    <property type="match status" value="1"/>
</dbReference>
<dbReference type="PROSITE" id="PS00850">
    <property type="entry name" value="GLY_RADICAL_1"/>
    <property type="match status" value="1"/>
</dbReference>
<feature type="non-terminal residue" evidence="4">
    <location>
        <position position="1"/>
    </location>
</feature>
<dbReference type="PANTHER" id="PTHR21075">
    <property type="entry name" value="ANAEROBIC RIBONUCLEOSIDE-TRIPHOSPHATE REDUCTASE"/>
    <property type="match status" value="1"/>
</dbReference>
<evidence type="ECO:0000259" key="3">
    <source>
        <dbReference type="PROSITE" id="PS51149"/>
    </source>
</evidence>
<evidence type="ECO:0000313" key="4">
    <source>
        <dbReference type="EMBL" id="MCS5737501.1"/>
    </source>
</evidence>
<name>A0ABT2HCB0_9MICO</name>
<evidence type="ECO:0000256" key="2">
    <source>
        <dbReference type="PROSITE-ProRule" id="PRU00493"/>
    </source>
</evidence>
<keyword evidence="5" id="KW-1185">Reference proteome</keyword>
<protein>
    <submittedName>
        <fullName evidence="4">Anaerobic ribonucleoside-triphosphate reductase</fullName>
    </submittedName>
</protein>
<dbReference type="PROSITE" id="PS51149">
    <property type="entry name" value="GLY_RADICAL_2"/>
    <property type="match status" value="1"/>
</dbReference>
<dbReference type="InterPro" id="IPR001150">
    <property type="entry name" value="Gly_radical"/>
</dbReference>
<reference evidence="4" key="1">
    <citation type="submission" date="2022-08" db="EMBL/GenBank/DDBJ databases">
        <authorList>
            <person name="Deng Y."/>
            <person name="Han X.-F."/>
            <person name="Zhang Y.-Q."/>
        </authorList>
    </citation>
    <scope>NUCLEOTIDE SEQUENCE</scope>
    <source>
        <strain evidence="4">CPCC 203386</strain>
    </source>
</reference>
<dbReference type="Proteomes" id="UP001165586">
    <property type="component" value="Unassembled WGS sequence"/>
</dbReference>
<feature type="modified residue" description="Glycine radical" evidence="2">
    <location>
        <position position="123"/>
    </location>
</feature>
<dbReference type="PANTHER" id="PTHR21075:SF0">
    <property type="entry name" value="ANAEROBIC RIBONUCLEOSIDE-TRIPHOSPHATE REDUCTASE"/>
    <property type="match status" value="1"/>
</dbReference>
<dbReference type="Pfam" id="PF13597">
    <property type="entry name" value="NRDD"/>
    <property type="match status" value="1"/>
</dbReference>
<dbReference type="EMBL" id="JANLCJ010000767">
    <property type="protein sequence ID" value="MCS5737501.1"/>
    <property type="molecule type" value="Genomic_DNA"/>
</dbReference>